<evidence type="ECO:0008006" key="4">
    <source>
        <dbReference type="Google" id="ProtNLM"/>
    </source>
</evidence>
<comment type="caution">
    <text evidence="2">The sequence shown here is derived from an EMBL/GenBank/DDBJ whole genome shotgun (WGS) entry which is preliminary data.</text>
</comment>
<gene>
    <name evidence="2" type="ORF">GCM10022247_66400</name>
</gene>
<feature type="chain" id="PRO_5045635199" description="Secreted protein" evidence="1">
    <location>
        <begin position="26"/>
        <end position="142"/>
    </location>
</feature>
<dbReference type="Proteomes" id="UP001501747">
    <property type="component" value="Unassembled WGS sequence"/>
</dbReference>
<dbReference type="EMBL" id="BAABAL010000020">
    <property type="protein sequence ID" value="GAA4032061.1"/>
    <property type="molecule type" value="Genomic_DNA"/>
</dbReference>
<protein>
    <recommendedName>
        <fullName evidence="4">Secreted protein</fullName>
    </recommendedName>
</protein>
<reference evidence="3" key="1">
    <citation type="journal article" date="2019" name="Int. J. Syst. Evol. Microbiol.">
        <title>The Global Catalogue of Microorganisms (GCM) 10K type strain sequencing project: providing services to taxonomists for standard genome sequencing and annotation.</title>
        <authorList>
            <consortium name="The Broad Institute Genomics Platform"/>
            <consortium name="The Broad Institute Genome Sequencing Center for Infectious Disease"/>
            <person name="Wu L."/>
            <person name="Ma J."/>
        </authorList>
    </citation>
    <scope>NUCLEOTIDE SEQUENCE [LARGE SCALE GENOMIC DNA]</scope>
    <source>
        <strain evidence="3">JCM 17342</strain>
    </source>
</reference>
<name>A0ABP7TVU0_9PSEU</name>
<feature type="signal peptide" evidence="1">
    <location>
        <begin position="1"/>
        <end position="25"/>
    </location>
</feature>
<evidence type="ECO:0000313" key="2">
    <source>
        <dbReference type="EMBL" id="GAA4032061.1"/>
    </source>
</evidence>
<sequence length="142" mass="15002">MKTEKRHVRTAVAAAVLGAALSGLAATPASAEATCGNGPFPPDQHINWCNAENGWGKLSTTTFWKPGGNPVEAQVILLKDGAKVPMTVYLDRSNNPGAGHDPRVVVDRGFVGTNAVSYGQFYRGCATDDRGGIMCTEWVRVG</sequence>
<keyword evidence="1" id="KW-0732">Signal</keyword>
<keyword evidence="3" id="KW-1185">Reference proteome</keyword>
<proteinExistence type="predicted"/>
<accession>A0ABP7TVU0</accession>
<evidence type="ECO:0000313" key="3">
    <source>
        <dbReference type="Proteomes" id="UP001501747"/>
    </source>
</evidence>
<dbReference type="RefSeq" id="WP_344883967.1">
    <property type="nucleotide sequence ID" value="NZ_BAABAL010000020.1"/>
</dbReference>
<organism evidence="2 3">
    <name type="scientific">Allokutzneria multivorans</name>
    <dbReference type="NCBI Taxonomy" id="1142134"/>
    <lineage>
        <taxon>Bacteria</taxon>
        <taxon>Bacillati</taxon>
        <taxon>Actinomycetota</taxon>
        <taxon>Actinomycetes</taxon>
        <taxon>Pseudonocardiales</taxon>
        <taxon>Pseudonocardiaceae</taxon>
        <taxon>Allokutzneria</taxon>
    </lineage>
</organism>
<evidence type="ECO:0000256" key="1">
    <source>
        <dbReference type="SAM" id="SignalP"/>
    </source>
</evidence>